<dbReference type="EMBL" id="KZ613950">
    <property type="protein sequence ID" value="PMD36926.1"/>
    <property type="molecule type" value="Genomic_DNA"/>
</dbReference>
<dbReference type="InterPro" id="IPR018187">
    <property type="entry name" value="Asp/Glu_racemase_AS_1"/>
</dbReference>
<dbReference type="Pfam" id="PF01177">
    <property type="entry name" value="Asp_Glu_race"/>
    <property type="match status" value="1"/>
</dbReference>
<evidence type="ECO:0000256" key="1">
    <source>
        <dbReference type="ARBA" id="ARBA00007847"/>
    </source>
</evidence>
<dbReference type="PANTHER" id="PTHR21198">
    <property type="entry name" value="GLUTAMATE RACEMASE"/>
    <property type="match status" value="1"/>
</dbReference>
<dbReference type="NCBIfam" id="TIGR00035">
    <property type="entry name" value="asp_race"/>
    <property type="match status" value="1"/>
</dbReference>
<dbReference type="AlphaFoldDB" id="A0A2J6REJ9"/>
<dbReference type="PROSITE" id="PS00923">
    <property type="entry name" value="ASP_GLU_RACEMASE_1"/>
    <property type="match status" value="1"/>
</dbReference>
<organism evidence="3 4">
    <name type="scientific">Hyaloscypha variabilis (strain UAMH 11265 / GT02V1 / F)</name>
    <name type="common">Meliniomyces variabilis</name>
    <dbReference type="NCBI Taxonomy" id="1149755"/>
    <lineage>
        <taxon>Eukaryota</taxon>
        <taxon>Fungi</taxon>
        <taxon>Dikarya</taxon>
        <taxon>Ascomycota</taxon>
        <taxon>Pezizomycotina</taxon>
        <taxon>Leotiomycetes</taxon>
        <taxon>Helotiales</taxon>
        <taxon>Hyaloscyphaceae</taxon>
        <taxon>Hyaloscypha</taxon>
        <taxon>Hyaloscypha variabilis</taxon>
    </lineage>
</organism>
<evidence type="ECO:0000313" key="4">
    <source>
        <dbReference type="Proteomes" id="UP000235786"/>
    </source>
</evidence>
<sequence>MRTLGLIGGISYHATTLYYSQINEHVQRTVGGGQSAKIVLHSFAYLDIMDPFHAGDLEDCGRQFAAAGKNLKSIGADGIVICANTAHLWADEVEKAAGIPVLHIIDFTAAAILKARLRKVVLLGTTATMEGDFVTGRLEKKFGIQTLIPAEEIRKQMDEVIFKELSQNIVTAQTKKFYIDAVEDLIRQGAQGVILGCTELQFVLKDGDVNVPLFDTVELHARGAAQWALDD</sequence>
<evidence type="ECO:0000256" key="2">
    <source>
        <dbReference type="ARBA" id="ARBA00023235"/>
    </source>
</evidence>
<dbReference type="InterPro" id="IPR001920">
    <property type="entry name" value="Asp/Glu_race"/>
</dbReference>
<dbReference type="InterPro" id="IPR015942">
    <property type="entry name" value="Asp/Glu/hydantoin_racemase"/>
</dbReference>
<dbReference type="PANTHER" id="PTHR21198:SF7">
    <property type="entry name" value="ASPARTATE-GLUTAMATE RACEMASE FAMILY"/>
    <property type="match status" value="1"/>
</dbReference>
<reference evidence="3 4" key="1">
    <citation type="submission" date="2016-04" db="EMBL/GenBank/DDBJ databases">
        <title>A degradative enzymes factory behind the ericoid mycorrhizal symbiosis.</title>
        <authorList>
            <consortium name="DOE Joint Genome Institute"/>
            <person name="Martino E."/>
            <person name="Morin E."/>
            <person name="Grelet G."/>
            <person name="Kuo A."/>
            <person name="Kohler A."/>
            <person name="Daghino S."/>
            <person name="Barry K."/>
            <person name="Choi C."/>
            <person name="Cichocki N."/>
            <person name="Clum A."/>
            <person name="Copeland A."/>
            <person name="Hainaut M."/>
            <person name="Haridas S."/>
            <person name="Labutti K."/>
            <person name="Lindquist E."/>
            <person name="Lipzen A."/>
            <person name="Khouja H.-R."/>
            <person name="Murat C."/>
            <person name="Ohm R."/>
            <person name="Olson A."/>
            <person name="Spatafora J."/>
            <person name="Veneault-Fourrey C."/>
            <person name="Henrissat B."/>
            <person name="Grigoriev I."/>
            <person name="Martin F."/>
            <person name="Perotto S."/>
        </authorList>
    </citation>
    <scope>NUCLEOTIDE SEQUENCE [LARGE SCALE GENOMIC DNA]</scope>
    <source>
        <strain evidence="3 4">F</strain>
    </source>
</reference>
<name>A0A2J6REJ9_HYAVF</name>
<proteinExistence type="inferred from homology"/>
<protein>
    <submittedName>
        <fullName evidence="3">Aspartate racemase</fullName>
    </submittedName>
</protein>
<evidence type="ECO:0000313" key="3">
    <source>
        <dbReference type="EMBL" id="PMD36926.1"/>
    </source>
</evidence>
<comment type="similarity">
    <text evidence="1">Belongs to the aspartate/glutamate racemases family.</text>
</comment>
<dbReference type="Gene3D" id="3.40.50.1860">
    <property type="match status" value="2"/>
</dbReference>
<keyword evidence="4" id="KW-1185">Reference proteome</keyword>
<dbReference type="GO" id="GO:0047661">
    <property type="term" value="F:amino-acid racemase activity"/>
    <property type="evidence" value="ECO:0007669"/>
    <property type="project" value="InterPro"/>
</dbReference>
<keyword evidence="2" id="KW-0413">Isomerase</keyword>
<dbReference type="InterPro" id="IPR004380">
    <property type="entry name" value="Asp_race"/>
</dbReference>
<dbReference type="Proteomes" id="UP000235786">
    <property type="component" value="Unassembled WGS sequence"/>
</dbReference>
<accession>A0A2J6REJ9</accession>
<dbReference type="SUPFAM" id="SSF53681">
    <property type="entry name" value="Aspartate/glutamate racemase"/>
    <property type="match status" value="2"/>
</dbReference>
<dbReference type="STRING" id="1149755.A0A2J6REJ9"/>
<gene>
    <name evidence="3" type="ORF">L207DRAFT_494078</name>
</gene>
<dbReference type="OrthoDB" id="187836at2759"/>